<organism evidence="2 3">
    <name type="scientific">Cohnella hashimotonis</name>
    <dbReference type="NCBI Taxonomy" id="2826895"/>
    <lineage>
        <taxon>Bacteria</taxon>
        <taxon>Bacillati</taxon>
        <taxon>Bacillota</taxon>
        <taxon>Bacilli</taxon>
        <taxon>Bacillales</taxon>
        <taxon>Paenibacillaceae</taxon>
        <taxon>Cohnella</taxon>
    </lineage>
</organism>
<dbReference type="InterPro" id="IPR013783">
    <property type="entry name" value="Ig-like_fold"/>
</dbReference>
<dbReference type="EMBL" id="JAGRPV010000001">
    <property type="protein sequence ID" value="MDI4643718.1"/>
    <property type="molecule type" value="Genomic_DNA"/>
</dbReference>
<reference evidence="2" key="1">
    <citation type="submission" date="2023-04" db="EMBL/GenBank/DDBJ databases">
        <title>Comparative genomic analysis of Cohnella hashimotonis sp. nov., isolated from the International Space Station.</title>
        <authorList>
            <person name="Venkateswaran K."/>
            <person name="Simpson A."/>
        </authorList>
    </citation>
    <scope>NUCLEOTIDE SEQUENCE</scope>
    <source>
        <strain evidence="2">F6_2S_P_1</strain>
    </source>
</reference>
<gene>
    <name evidence="2" type="ORF">KB449_02050</name>
</gene>
<dbReference type="Gene3D" id="2.60.40.10">
    <property type="entry name" value="Immunoglobulins"/>
    <property type="match status" value="1"/>
</dbReference>
<dbReference type="Pfam" id="PF16403">
    <property type="entry name" value="Bact_surface_Ig-like"/>
    <property type="match status" value="1"/>
</dbReference>
<dbReference type="Proteomes" id="UP001161691">
    <property type="component" value="Unassembled WGS sequence"/>
</dbReference>
<protein>
    <submittedName>
        <fullName evidence="2">DUF5011 domain-containing protein</fullName>
    </submittedName>
</protein>
<evidence type="ECO:0000313" key="3">
    <source>
        <dbReference type="Proteomes" id="UP001161691"/>
    </source>
</evidence>
<proteinExistence type="predicted"/>
<evidence type="ECO:0000313" key="2">
    <source>
        <dbReference type="EMBL" id="MDI4643718.1"/>
    </source>
</evidence>
<dbReference type="InterPro" id="IPR032179">
    <property type="entry name" value="Cry22Aa_Ig-like"/>
</dbReference>
<keyword evidence="3" id="KW-1185">Reference proteome</keyword>
<sequence length="1154" mass="124884">MRRKMNMPLRDETARRLMREFVLSFAKGGRLLGGWRHRIALTAVAWIAAAAIASTAHAADEQPKLTAVSVQVTAGDVGVVYQSYANRYVVGPNGWMEWKITVKEKLAGFTEGALYDFDKESALNWWEHKIAVIKKQEGDHTLVFRFDPGTSSPSGPLTLDRKLALDGQYGSVKYYAINPDNGQTVIKSTTAIDLSGVGGMAAVQFKREYPTLTITPNPSDLQRGGQPPSGLSVDRIIVDVKDAVLDPQDFEFKYRLSAGMYSKSVDWTTMAERNYIPVPPEARGKSADLAIEVRDRGGNWRPYTLFYPGPGGFVESRVTMNPFYVIGGGSGDAGGRYLGMLGDGGSDPMMRADVLRTAVADFKFLRQTYEMPRNAYTWLAAFVYSTGQKSVNGYKGYADVDLTASGYLWSTSSNLPVDNLPVKPFSDTYRAVETNPLNGRQYEGYWAVMPSTDTASLGEGTYYLYVKTVDAVTGGFMWQQVYYDADRFLTDKNATNPTPVKLMKDTTPLTIDFADQPLARGDYVIEADVADNTGLGAVQYMVSEFDFCARSPGACESMGAKWTDVPLAAGGKTAHAGIDTTPLFRDGSGFRSSFRLYVYVRGVEQRHKQPPYDKDPFAAGNKANIVAAASSYYVIRGDDTLELKATYVDRIDAQGRLASAPEHRLRLYTHAAGLLAAEGDVRYRIEKADGAVVQDWKNVPSGQEIVLNGADGEYLLRAQALDAEGTAAGDPYAQAYVIGPASSATTVSASFSTTEMTNQDVMLTLTTGVPAKILNWDGVDPNAADTSHTLAIKEATPFGSPLSIQIQPDGGETETIRVSVGQIDKTGFGPLAGGGAVIYSTSQPTAGEVTAYLYVGKRVKPGVGDGITYRNGWLSYTFASNGEHVFEVEDLAGSALRGYVNEGNCKAAVTWIDSTAPAVSVSYSTTALTNKPVTATVQLPGGFAVINNGGSASYTFADNGEFVFLVKDGNGVIREYKATVANIDKEPPVLALNGPLTYPVYQGLPFLFDEPGFTAVDNRDGDVSAKVGVSSQVDVYKGGYYEIVYTVSDSAGNTARGVRGVSVMEMNGISMFVNGIRLRGDVAVSRGTLRFDIAGQESDEMVFKYLPGKHAAGAFKRGGTPIDGRTLTLNEAGWYTFYVQDRERRTFVGQINVQ</sequence>
<accession>A0ABT6TBP0</accession>
<name>A0ABT6TBP0_9BACL</name>
<evidence type="ECO:0000259" key="1">
    <source>
        <dbReference type="Pfam" id="PF16403"/>
    </source>
</evidence>
<feature type="domain" description="Pesticidal crystal protein Cry22Aa Ig-like" evidence="1">
    <location>
        <begin position="1008"/>
        <end position="1063"/>
    </location>
</feature>
<dbReference type="RefSeq" id="WP_282906768.1">
    <property type="nucleotide sequence ID" value="NZ_JAGRPV010000001.1"/>
</dbReference>
<comment type="caution">
    <text evidence="2">The sequence shown here is derived from an EMBL/GenBank/DDBJ whole genome shotgun (WGS) entry which is preliminary data.</text>
</comment>